<dbReference type="InterPro" id="IPR000504">
    <property type="entry name" value="RRM_dom"/>
</dbReference>
<dbReference type="PROSITE" id="PS50102">
    <property type="entry name" value="RRM"/>
    <property type="match status" value="1"/>
</dbReference>
<name>A0A5J4UWV8_9EUKA</name>
<feature type="domain" description="RRM" evidence="2">
    <location>
        <begin position="1"/>
        <end position="66"/>
    </location>
</feature>
<sequence length="66" mass="7401">MISARIIRDKLTGYSKGYCFVWFDSSYAANAVIQGMDGYVVSFEGKTQSGDPFQQVKALKVKLKKE</sequence>
<dbReference type="EMBL" id="SNRW01012122">
    <property type="protein sequence ID" value="KAA6374245.1"/>
    <property type="molecule type" value="Genomic_DNA"/>
</dbReference>
<comment type="caution">
    <text evidence="3">The sequence shown here is derived from an EMBL/GenBank/DDBJ whole genome shotgun (WGS) entry which is preliminary data.</text>
</comment>
<proteinExistence type="predicted"/>
<dbReference type="Pfam" id="PF00076">
    <property type="entry name" value="RRM_1"/>
    <property type="match status" value="1"/>
</dbReference>
<keyword evidence="1" id="KW-0694">RNA-binding</keyword>
<evidence type="ECO:0000313" key="4">
    <source>
        <dbReference type="Proteomes" id="UP000324800"/>
    </source>
</evidence>
<dbReference type="SUPFAM" id="SSF54928">
    <property type="entry name" value="RNA-binding domain, RBD"/>
    <property type="match status" value="1"/>
</dbReference>
<gene>
    <name evidence="3" type="ORF">EZS28_030227</name>
</gene>
<dbReference type="Proteomes" id="UP000324800">
    <property type="component" value="Unassembled WGS sequence"/>
</dbReference>
<dbReference type="GO" id="GO:0003723">
    <property type="term" value="F:RNA binding"/>
    <property type="evidence" value="ECO:0007669"/>
    <property type="project" value="UniProtKB-UniRule"/>
</dbReference>
<organism evidence="3 4">
    <name type="scientific">Streblomastix strix</name>
    <dbReference type="NCBI Taxonomy" id="222440"/>
    <lineage>
        <taxon>Eukaryota</taxon>
        <taxon>Metamonada</taxon>
        <taxon>Preaxostyla</taxon>
        <taxon>Oxymonadida</taxon>
        <taxon>Streblomastigidae</taxon>
        <taxon>Streblomastix</taxon>
    </lineage>
</organism>
<accession>A0A5J4UWV8</accession>
<dbReference type="AlphaFoldDB" id="A0A5J4UWV8"/>
<evidence type="ECO:0000256" key="1">
    <source>
        <dbReference type="PROSITE-ProRule" id="PRU00176"/>
    </source>
</evidence>
<dbReference type="OrthoDB" id="439808at2759"/>
<reference evidence="3 4" key="1">
    <citation type="submission" date="2019-03" db="EMBL/GenBank/DDBJ databases">
        <title>Single cell metagenomics reveals metabolic interactions within the superorganism composed of flagellate Streblomastix strix and complex community of Bacteroidetes bacteria on its surface.</title>
        <authorList>
            <person name="Treitli S.C."/>
            <person name="Kolisko M."/>
            <person name="Husnik F."/>
            <person name="Keeling P."/>
            <person name="Hampl V."/>
        </authorList>
    </citation>
    <scope>NUCLEOTIDE SEQUENCE [LARGE SCALE GENOMIC DNA]</scope>
    <source>
        <strain evidence="3">ST1C</strain>
    </source>
</reference>
<evidence type="ECO:0000313" key="3">
    <source>
        <dbReference type="EMBL" id="KAA6374245.1"/>
    </source>
</evidence>
<dbReference type="InterPro" id="IPR012677">
    <property type="entry name" value="Nucleotide-bd_a/b_plait_sf"/>
</dbReference>
<protein>
    <recommendedName>
        <fullName evidence="2">RRM domain-containing protein</fullName>
    </recommendedName>
</protein>
<dbReference type="InterPro" id="IPR035979">
    <property type="entry name" value="RBD_domain_sf"/>
</dbReference>
<dbReference type="Gene3D" id="3.30.70.330">
    <property type="match status" value="1"/>
</dbReference>
<evidence type="ECO:0000259" key="2">
    <source>
        <dbReference type="PROSITE" id="PS50102"/>
    </source>
</evidence>